<proteinExistence type="inferred from homology"/>
<sequence>MASKSKGKALVTGASTGIGAVYADRLAKRGYDLVIVARNEKQLNDLAARLKSDTGRNVEVLTADLSREADLKRVETKLATDPEIALLVNNAGIYANAKLAEHDLQAIDGMIRLNILAVTHLASVAAKAFSDRRRGTIVNIASVLAVAPEISNATYAGTKAYVLALTQTMNVELAGAGVTVQAVLPGATRTEIWERSGGDIDALPAEIVMDAGEMVDAALAGLDQGELVTIPSLPDAADWKRFEDARAALRPNLSLQNAAARYKQRSAA</sequence>
<dbReference type="InterPro" id="IPR002347">
    <property type="entry name" value="SDR_fam"/>
</dbReference>
<evidence type="ECO:0000313" key="4">
    <source>
        <dbReference type="EMBL" id="MTD93637.1"/>
    </source>
</evidence>
<gene>
    <name evidence="4" type="ORF">GIW81_04725</name>
</gene>
<dbReference type="PRINTS" id="PR00081">
    <property type="entry name" value="GDHRDH"/>
</dbReference>
<evidence type="ECO:0000256" key="3">
    <source>
        <dbReference type="RuleBase" id="RU000363"/>
    </source>
</evidence>
<dbReference type="GO" id="GO:0016491">
    <property type="term" value="F:oxidoreductase activity"/>
    <property type="evidence" value="ECO:0007669"/>
    <property type="project" value="UniProtKB-KW"/>
</dbReference>
<keyword evidence="5" id="KW-1185">Reference proteome</keyword>
<organism evidence="4 5">
    <name type="scientific">Hyphomicrobium album</name>
    <dbReference type="NCBI Taxonomy" id="2665159"/>
    <lineage>
        <taxon>Bacteria</taxon>
        <taxon>Pseudomonadati</taxon>
        <taxon>Pseudomonadota</taxon>
        <taxon>Alphaproteobacteria</taxon>
        <taxon>Hyphomicrobiales</taxon>
        <taxon>Hyphomicrobiaceae</taxon>
        <taxon>Hyphomicrobium</taxon>
    </lineage>
</organism>
<evidence type="ECO:0000256" key="1">
    <source>
        <dbReference type="ARBA" id="ARBA00006484"/>
    </source>
</evidence>
<dbReference type="SUPFAM" id="SSF51735">
    <property type="entry name" value="NAD(P)-binding Rossmann-fold domains"/>
    <property type="match status" value="1"/>
</dbReference>
<reference evidence="4 5" key="1">
    <citation type="submission" date="2019-11" db="EMBL/GenBank/DDBJ databases">
        <title>Identification of a novel strain.</title>
        <authorList>
            <person name="Xu Q."/>
            <person name="Wang G."/>
        </authorList>
    </citation>
    <scope>NUCLEOTIDE SEQUENCE [LARGE SCALE GENOMIC DNA]</scope>
    <source>
        <strain evidence="5">xq</strain>
    </source>
</reference>
<dbReference type="Pfam" id="PF00106">
    <property type="entry name" value="adh_short"/>
    <property type="match status" value="1"/>
</dbReference>
<dbReference type="Proteomes" id="UP000440694">
    <property type="component" value="Unassembled WGS sequence"/>
</dbReference>
<protein>
    <submittedName>
        <fullName evidence="4">SDR family NAD(P)-dependent oxidoreductase</fullName>
    </submittedName>
</protein>
<dbReference type="InterPro" id="IPR051019">
    <property type="entry name" value="VLCFA-Steroid_DH"/>
</dbReference>
<dbReference type="Gene3D" id="3.40.50.720">
    <property type="entry name" value="NAD(P)-binding Rossmann-like Domain"/>
    <property type="match status" value="1"/>
</dbReference>
<evidence type="ECO:0000256" key="2">
    <source>
        <dbReference type="ARBA" id="ARBA00023002"/>
    </source>
</evidence>
<comment type="caution">
    <text evidence="4">The sequence shown here is derived from an EMBL/GenBank/DDBJ whole genome shotgun (WGS) entry which is preliminary data.</text>
</comment>
<dbReference type="PRINTS" id="PR00080">
    <property type="entry name" value="SDRFAMILY"/>
</dbReference>
<dbReference type="PANTHER" id="PTHR43899">
    <property type="entry name" value="RH59310P"/>
    <property type="match status" value="1"/>
</dbReference>
<dbReference type="CDD" id="cd05233">
    <property type="entry name" value="SDR_c"/>
    <property type="match status" value="1"/>
</dbReference>
<dbReference type="RefSeq" id="WP_154738160.1">
    <property type="nucleotide sequence ID" value="NZ_WMBQ01000001.1"/>
</dbReference>
<dbReference type="PIRSF" id="PIRSF000126">
    <property type="entry name" value="11-beta-HSD1"/>
    <property type="match status" value="1"/>
</dbReference>
<accession>A0A6I3KIU1</accession>
<comment type="similarity">
    <text evidence="1 3">Belongs to the short-chain dehydrogenases/reductases (SDR) family.</text>
</comment>
<name>A0A6I3KIU1_9HYPH</name>
<dbReference type="PANTHER" id="PTHR43899:SF13">
    <property type="entry name" value="RH59310P"/>
    <property type="match status" value="1"/>
</dbReference>
<evidence type="ECO:0000313" key="5">
    <source>
        <dbReference type="Proteomes" id="UP000440694"/>
    </source>
</evidence>
<dbReference type="AlphaFoldDB" id="A0A6I3KIU1"/>
<dbReference type="EMBL" id="WMBQ01000001">
    <property type="protein sequence ID" value="MTD93637.1"/>
    <property type="molecule type" value="Genomic_DNA"/>
</dbReference>
<dbReference type="InterPro" id="IPR036291">
    <property type="entry name" value="NAD(P)-bd_dom_sf"/>
</dbReference>
<keyword evidence="2" id="KW-0560">Oxidoreductase</keyword>